<proteinExistence type="predicted"/>
<name>A0A6C0EZN7_9ZZZZ</name>
<organism evidence="1">
    <name type="scientific">viral metagenome</name>
    <dbReference type="NCBI Taxonomy" id="1070528"/>
    <lineage>
        <taxon>unclassified sequences</taxon>
        <taxon>metagenomes</taxon>
        <taxon>organismal metagenomes</taxon>
    </lineage>
</organism>
<protein>
    <submittedName>
        <fullName evidence="1">Uncharacterized protein</fullName>
    </submittedName>
</protein>
<dbReference type="InterPro" id="IPR043918">
    <property type="entry name" value="DUF5760"/>
</dbReference>
<dbReference type="Pfam" id="PF19064">
    <property type="entry name" value="DUF5760"/>
    <property type="match status" value="1"/>
</dbReference>
<dbReference type="EMBL" id="MN739003">
    <property type="protein sequence ID" value="QHT34637.1"/>
    <property type="molecule type" value="Genomic_DNA"/>
</dbReference>
<dbReference type="AlphaFoldDB" id="A0A6C0EZN7"/>
<accession>A0A6C0EZN7</accession>
<sequence length="151" mass="17116">MNTFGKNTTATATTMATSTSSSSNVVTTIAKPAISTVSAFDKQIQKWIELDNKLKKINSEIKTTREMKNDLEASIMDVVNNKKLLNTSISTMDGRLRFIETKTSNPLSLTFIEQCLHEIIPNSSQVQHILKYIKDKREIKINPEIKRYYNS</sequence>
<reference evidence="1" key="1">
    <citation type="journal article" date="2020" name="Nature">
        <title>Giant virus diversity and host interactions through global metagenomics.</title>
        <authorList>
            <person name="Schulz F."/>
            <person name="Roux S."/>
            <person name="Paez-Espino D."/>
            <person name="Jungbluth S."/>
            <person name="Walsh D.A."/>
            <person name="Denef V.J."/>
            <person name="McMahon K.D."/>
            <person name="Konstantinidis K.T."/>
            <person name="Eloe-Fadrosh E.A."/>
            <person name="Kyrpides N.C."/>
            <person name="Woyke T."/>
        </authorList>
    </citation>
    <scope>NUCLEOTIDE SEQUENCE</scope>
    <source>
        <strain evidence="1">GVMAG-M-3300009163-63</strain>
    </source>
</reference>
<evidence type="ECO:0000313" key="1">
    <source>
        <dbReference type="EMBL" id="QHT34637.1"/>
    </source>
</evidence>